<dbReference type="PRINTS" id="PR01270">
    <property type="entry name" value="HDASUPER"/>
</dbReference>
<comment type="caution">
    <text evidence="4">The sequence shown here is derived from an EMBL/GenBank/DDBJ whole genome shotgun (WGS) entry which is preliminary data.</text>
</comment>
<keyword evidence="5" id="KW-1185">Reference proteome</keyword>
<dbReference type="InterPro" id="IPR023696">
    <property type="entry name" value="Ureohydrolase_dom_sf"/>
</dbReference>
<dbReference type="GO" id="GO:0016787">
    <property type="term" value="F:hydrolase activity"/>
    <property type="evidence" value="ECO:0007669"/>
    <property type="project" value="UniProtKB-KW"/>
</dbReference>
<keyword evidence="2" id="KW-0378">Hydrolase</keyword>
<sequence>MTPPIVYHPDYMAQLRPNHRFPMSKYGYLREALIARGLLPAAGGYVAPAPARLAAVAAVHAIDYVERVANQTLTRDEERRIGLPGTPAVARRAFLSAAGTLLAARLALEHGLALNMAGGSHHAGPAGGAGFCVFNDVAVAAQALLAEGQAARVLVIDCDVHQGDGTAEIFAGRAEVLTLSLHAERNYPARKAVSSLDYPLPDGLADRPYLEVLAHALAAAEAFRPRIAFYNAGVDPHRDDRLGRLGLSDEGLRARDALVIGWARARGIPLVGVLGGGYDADPLRLAARHAILFEEAAR</sequence>
<evidence type="ECO:0000313" key="4">
    <source>
        <dbReference type="EMBL" id="TPE49442.1"/>
    </source>
</evidence>
<feature type="domain" description="Histone deacetylase" evidence="3">
    <location>
        <begin position="19"/>
        <end position="290"/>
    </location>
</feature>
<accession>A0A501WKZ2</accession>
<dbReference type="InterPro" id="IPR037138">
    <property type="entry name" value="His_deacetylse_dom_sf"/>
</dbReference>
<evidence type="ECO:0000256" key="2">
    <source>
        <dbReference type="ARBA" id="ARBA00022801"/>
    </source>
</evidence>
<dbReference type="InterPro" id="IPR000286">
    <property type="entry name" value="HDACs"/>
</dbReference>
<dbReference type="CDD" id="cd09993">
    <property type="entry name" value="HDAC_classIV"/>
    <property type="match status" value="1"/>
</dbReference>
<dbReference type="EMBL" id="VFRP01000015">
    <property type="protein sequence ID" value="TPE49442.1"/>
    <property type="molecule type" value="Genomic_DNA"/>
</dbReference>
<dbReference type="PANTHER" id="PTHR10625:SF19">
    <property type="entry name" value="HISTONE DEACETYLASE 12"/>
    <property type="match status" value="1"/>
</dbReference>
<evidence type="ECO:0000259" key="3">
    <source>
        <dbReference type="Pfam" id="PF00850"/>
    </source>
</evidence>
<dbReference type="SUPFAM" id="SSF52768">
    <property type="entry name" value="Arginase/deacetylase"/>
    <property type="match status" value="1"/>
</dbReference>
<dbReference type="OrthoDB" id="9808367at2"/>
<reference evidence="4 5" key="1">
    <citation type="submission" date="2019-06" db="EMBL/GenBank/DDBJ databases">
        <title>A novel bacterium of genus Amaricoccus, isolated from marine sediment.</title>
        <authorList>
            <person name="Huang H."/>
            <person name="Mo K."/>
            <person name="Hu Y."/>
        </authorList>
    </citation>
    <scope>NUCLEOTIDE SEQUENCE [LARGE SCALE GENOMIC DNA]</scope>
    <source>
        <strain evidence="4 5">HB172011</strain>
    </source>
</reference>
<dbReference type="GO" id="GO:0040029">
    <property type="term" value="P:epigenetic regulation of gene expression"/>
    <property type="evidence" value="ECO:0007669"/>
    <property type="project" value="TreeGrafter"/>
</dbReference>
<evidence type="ECO:0000313" key="5">
    <source>
        <dbReference type="Proteomes" id="UP000319255"/>
    </source>
</evidence>
<dbReference type="InterPro" id="IPR023801">
    <property type="entry name" value="His_deacetylse_dom"/>
</dbReference>
<protein>
    <submittedName>
        <fullName evidence="4">Histone deacetylase</fullName>
    </submittedName>
</protein>
<name>A0A501WKZ2_9RHOB</name>
<comment type="similarity">
    <text evidence="1">Belongs to the histone deacetylase family.</text>
</comment>
<dbReference type="Pfam" id="PF00850">
    <property type="entry name" value="Hist_deacetyl"/>
    <property type="match status" value="1"/>
</dbReference>
<organism evidence="4 5">
    <name type="scientific">Amaricoccus solimangrovi</name>
    <dbReference type="NCBI Taxonomy" id="2589815"/>
    <lineage>
        <taxon>Bacteria</taxon>
        <taxon>Pseudomonadati</taxon>
        <taxon>Pseudomonadota</taxon>
        <taxon>Alphaproteobacteria</taxon>
        <taxon>Rhodobacterales</taxon>
        <taxon>Paracoccaceae</taxon>
        <taxon>Amaricoccus</taxon>
    </lineage>
</organism>
<dbReference type="InterPro" id="IPR044150">
    <property type="entry name" value="HDAC_classIV"/>
</dbReference>
<dbReference type="Proteomes" id="UP000319255">
    <property type="component" value="Unassembled WGS sequence"/>
</dbReference>
<dbReference type="Gene3D" id="3.40.800.20">
    <property type="entry name" value="Histone deacetylase domain"/>
    <property type="match status" value="1"/>
</dbReference>
<gene>
    <name evidence="4" type="ORF">FJM51_15075</name>
</gene>
<evidence type="ECO:0000256" key="1">
    <source>
        <dbReference type="ARBA" id="ARBA00005947"/>
    </source>
</evidence>
<dbReference type="PANTHER" id="PTHR10625">
    <property type="entry name" value="HISTONE DEACETYLASE HDAC1-RELATED"/>
    <property type="match status" value="1"/>
</dbReference>
<dbReference type="GO" id="GO:0004407">
    <property type="term" value="F:histone deacetylase activity"/>
    <property type="evidence" value="ECO:0007669"/>
    <property type="project" value="InterPro"/>
</dbReference>
<dbReference type="AlphaFoldDB" id="A0A501WKZ2"/>
<dbReference type="RefSeq" id="WP_140454963.1">
    <property type="nucleotide sequence ID" value="NZ_VFRP01000015.1"/>
</dbReference>
<proteinExistence type="inferred from homology"/>